<accession>A0A0D3J2E7</accession>
<dbReference type="Gene3D" id="2.60.120.620">
    <property type="entry name" value="q2cbj1_9rhob like domain"/>
    <property type="match status" value="1"/>
</dbReference>
<name>A0A0D3J2E7_EMIH1</name>
<protein>
    <recommendedName>
        <fullName evidence="2">VOC domain-containing protein</fullName>
    </recommendedName>
</protein>
<evidence type="ECO:0000313" key="4">
    <source>
        <dbReference type="Proteomes" id="UP000013827"/>
    </source>
</evidence>
<dbReference type="EnsemblProtists" id="EOD17682">
    <property type="protein sequence ID" value="EOD17682"/>
    <property type="gene ID" value="EMIHUDRAFT_458934"/>
</dbReference>
<feature type="domain" description="VOC" evidence="2">
    <location>
        <begin position="311"/>
        <end position="437"/>
    </location>
</feature>
<dbReference type="GeneID" id="17263831"/>
<dbReference type="Gene3D" id="3.10.180.10">
    <property type="entry name" value="2,3-Dihydroxybiphenyl 1,2-Dioxygenase, domain 1"/>
    <property type="match status" value="1"/>
</dbReference>
<dbReference type="InterPro" id="IPR050383">
    <property type="entry name" value="GlyoxalaseI/FosfomycinResist"/>
</dbReference>
<dbReference type="InterPro" id="IPR029068">
    <property type="entry name" value="Glyas_Bleomycin-R_OHBP_Dase"/>
</dbReference>
<dbReference type="PaxDb" id="2903-EOD17682"/>
<dbReference type="Pfam" id="PF00903">
    <property type="entry name" value="Glyoxalase"/>
    <property type="match status" value="1"/>
</dbReference>
<dbReference type="PANTHER" id="PTHR21366:SF14">
    <property type="entry name" value="GLYOXALASE DOMAIN-CONTAINING PROTEIN 5"/>
    <property type="match status" value="1"/>
</dbReference>
<dbReference type="HOGENOM" id="CLU_583230_0_0_1"/>
<organism evidence="3 4">
    <name type="scientific">Emiliania huxleyi (strain CCMP1516)</name>
    <dbReference type="NCBI Taxonomy" id="280463"/>
    <lineage>
        <taxon>Eukaryota</taxon>
        <taxon>Haptista</taxon>
        <taxon>Haptophyta</taxon>
        <taxon>Prymnesiophyceae</taxon>
        <taxon>Isochrysidales</taxon>
        <taxon>Noelaerhabdaceae</taxon>
        <taxon>Emiliania</taxon>
    </lineage>
</organism>
<dbReference type="PROSITE" id="PS51819">
    <property type="entry name" value="VOC"/>
    <property type="match status" value="1"/>
</dbReference>
<dbReference type="PANTHER" id="PTHR21366">
    <property type="entry name" value="GLYOXALASE FAMILY PROTEIN"/>
    <property type="match status" value="1"/>
</dbReference>
<dbReference type="Proteomes" id="UP000013827">
    <property type="component" value="Unassembled WGS sequence"/>
</dbReference>
<dbReference type="KEGG" id="ehx:EMIHUDRAFT_458934"/>
<dbReference type="RefSeq" id="XP_005770111.1">
    <property type="nucleotide sequence ID" value="XM_005770054.1"/>
</dbReference>
<comment type="similarity">
    <text evidence="1">Belongs to the glyoxalase I family.</text>
</comment>
<reference evidence="3" key="2">
    <citation type="submission" date="2024-10" db="UniProtKB">
        <authorList>
            <consortium name="EnsemblProtists"/>
        </authorList>
    </citation>
    <scope>IDENTIFICATION</scope>
</reference>
<keyword evidence="4" id="KW-1185">Reference proteome</keyword>
<sequence>MTLIRERFASSRLLEAGYAVLDDCIPAEPAAAIAAALSRLRGSGQLRKHRFGFKPPDSAAPRILTKPHIFEAELEDAPVQAAAPDLVSALGQLELPQAAACSFPELQLDPDGVTEWREGDGGELELSPWLGQRVVLPPAHRRVVLFLSDRVLHRVLPSAARRFCLTIWCDGAGSNEADDLRIRIPPGASAGSVVAGMGPAQRILSRAVYAEEYEASLRECMASDPGLAMMLQSHAAHVAGSGADPRMRELVEAARALKGEAPPPLTIPPRPRPRPRRIESAATAAPAAAAPAAAAAAAVAEVRVCPFKHRRLDHVVLRCRSVEAMARWYIEVLGGAPEWLGRFGGALSHVRVGESLIDFVAMESSLAFANGSPAAEASALDHFALRCDDFDVRVAREWLAARGAEVVSSGSRYGADGQGFSLYVRDPEGNVVELKCGAAQRDCDGVVLVALRVRAVSNRSVRVQVCPQK</sequence>
<dbReference type="InterPro" id="IPR037523">
    <property type="entry name" value="VOC_core"/>
</dbReference>
<evidence type="ECO:0000259" key="2">
    <source>
        <dbReference type="PROSITE" id="PS51819"/>
    </source>
</evidence>
<dbReference type="InterPro" id="IPR004360">
    <property type="entry name" value="Glyas_Fos-R_dOase_dom"/>
</dbReference>
<evidence type="ECO:0000256" key="1">
    <source>
        <dbReference type="ARBA" id="ARBA00010363"/>
    </source>
</evidence>
<proteinExistence type="inferred from homology"/>
<reference evidence="4" key="1">
    <citation type="journal article" date="2013" name="Nature">
        <title>Pan genome of the phytoplankton Emiliania underpins its global distribution.</title>
        <authorList>
            <person name="Read B.A."/>
            <person name="Kegel J."/>
            <person name="Klute M.J."/>
            <person name="Kuo A."/>
            <person name="Lefebvre S.C."/>
            <person name="Maumus F."/>
            <person name="Mayer C."/>
            <person name="Miller J."/>
            <person name="Monier A."/>
            <person name="Salamov A."/>
            <person name="Young J."/>
            <person name="Aguilar M."/>
            <person name="Claverie J.M."/>
            <person name="Frickenhaus S."/>
            <person name="Gonzalez K."/>
            <person name="Herman E.K."/>
            <person name="Lin Y.C."/>
            <person name="Napier J."/>
            <person name="Ogata H."/>
            <person name="Sarno A.F."/>
            <person name="Shmutz J."/>
            <person name="Schroeder D."/>
            <person name="de Vargas C."/>
            <person name="Verret F."/>
            <person name="von Dassow P."/>
            <person name="Valentin K."/>
            <person name="Van de Peer Y."/>
            <person name="Wheeler G."/>
            <person name="Dacks J.B."/>
            <person name="Delwiche C.F."/>
            <person name="Dyhrman S.T."/>
            <person name="Glockner G."/>
            <person name="John U."/>
            <person name="Richards T."/>
            <person name="Worden A.Z."/>
            <person name="Zhang X."/>
            <person name="Grigoriev I.V."/>
            <person name="Allen A.E."/>
            <person name="Bidle K."/>
            <person name="Borodovsky M."/>
            <person name="Bowler C."/>
            <person name="Brownlee C."/>
            <person name="Cock J.M."/>
            <person name="Elias M."/>
            <person name="Gladyshev V.N."/>
            <person name="Groth M."/>
            <person name="Guda C."/>
            <person name="Hadaegh A."/>
            <person name="Iglesias-Rodriguez M.D."/>
            <person name="Jenkins J."/>
            <person name="Jones B.M."/>
            <person name="Lawson T."/>
            <person name="Leese F."/>
            <person name="Lindquist E."/>
            <person name="Lobanov A."/>
            <person name="Lomsadze A."/>
            <person name="Malik S.B."/>
            <person name="Marsh M.E."/>
            <person name="Mackinder L."/>
            <person name="Mock T."/>
            <person name="Mueller-Roeber B."/>
            <person name="Pagarete A."/>
            <person name="Parker M."/>
            <person name="Probert I."/>
            <person name="Quesneville H."/>
            <person name="Raines C."/>
            <person name="Rensing S.A."/>
            <person name="Riano-Pachon D.M."/>
            <person name="Richier S."/>
            <person name="Rokitta S."/>
            <person name="Shiraiwa Y."/>
            <person name="Soanes D.M."/>
            <person name="van der Giezen M."/>
            <person name="Wahlund T.M."/>
            <person name="Williams B."/>
            <person name="Wilson W."/>
            <person name="Wolfe G."/>
            <person name="Wurch L.L."/>
        </authorList>
    </citation>
    <scope>NUCLEOTIDE SEQUENCE</scope>
</reference>
<dbReference type="SUPFAM" id="SSF54593">
    <property type="entry name" value="Glyoxalase/Bleomycin resistance protein/Dihydroxybiphenyl dioxygenase"/>
    <property type="match status" value="1"/>
</dbReference>
<dbReference type="eggNOG" id="ENOG502S53X">
    <property type="taxonomic scope" value="Eukaryota"/>
</dbReference>
<evidence type="ECO:0000313" key="3">
    <source>
        <dbReference type="EnsemblProtists" id="EOD17682"/>
    </source>
</evidence>
<dbReference type="AlphaFoldDB" id="A0A0D3J2E7"/>